<feature type="transmembrane region" description="Helical" evidence="1">
    <location>
        <begin position="99"/>
        <end position="117"/>
    </location>
</feature>
<evidence type="ECO:0000256" key="1">
    <source>
        <dbReference type="SAM" id="Phobius"/>
    </source>
</evidence>
<dbReference type="AlphaFoldDB" id="A0A7S7NUK3"/>
<reference evidence="2 3" key="1">
    <citation type="submission" date="2020-10" db="EMBL/GenBank/DDBJ databases">
        <title>Complete genome sequence of Paludibaculum fermentans P105T, a facultatively anaerobic acidobacterium capable of dissimilatory Fe(III) reduction.</title>
        <authorList>
            <person name="Dedysh S.N."/>
            <person name="Beletsky A.V."/>
            <person name="Kulichevskaya I.S."/>
            <person name="Mardanov A.V."/>
            <person name="Ravin N.V."/>
        </authorList>
    </citation>
    <scope>NUCLEOTIDE SEQUENCE [LARGE SCALE GENOMIC DNA]</scope>
    <source>
        <strain evidence="2 3">P105</strain>
    </source>
</reference>
<dbReference type="EMBL" id="CP063849">
    <property type="protein sequence ID" value="QOY90093.1"/>
    <property type="molecule type" value="Genomic_DNA"/>
</dbReference>
<feature type="transmembrane region" description="Helical" evidence="1">
    <location>
        <begin position="53"/>
        <end position="73"/>
    </location>
</feature>
<evidence type="ECO:0000313" key="2">
    <source>
        <dbReference type="EMBL" id="QOY90093.1"/>
    </source>
</evidence>
<feature type="transmembrane region" description="Helical" evidence="1">
    <location>
        <begin position="23"/>
        <end position="41"/>
    </location>
</feature>
<dbReference type="Proteomes" id="UP000593892">
    <property type="component" value="Chromosome"/>
</dbReference>
<evidence type="ECO:0008006" key="4">
    <source>
        <dbReference type="Google" id="ProtNLM"/>
    </source>
</evidence>
<keyword evidence="1" id="KW-0472">Membrane</keyword>
<evidence type="ECO:0000313" key="3">
    <source>
        <dbReference type="Proteomes" id="UP000593892"/>
    </source>
</evidence>
<dbReference type="KEGG" id="pfer:IRI77_09105"/>
<dbReference type="RefSeq" id="WP_194451757.1">
    <property type="nucleotide sequence ID" value="NZ_CP063849.1"/>
</dbReference>
<feature type="transmembrane region" description="Helical" evidence="1">
    <location>
        <begin position="175"/>
        <end position="193"/>
    </location>
</feature>
<keyword evidence="1" id="KW-1133">Transmembrane helix</keyword>
<protein>
    <recommendedName>
        <fullName evidence="4">Transmembrane protein</fullName>
    </recommendedName>
</protein>
<keyword evidence="3" id="KW-1185">Reference proteome</keyword>
<accession>A0A7S7NUK3</accession>
<gene>
    <name evidence="2" type="ORF">IRI77_09105</name>
</gene>
<sequence length="209" mass="23014">MTQYPNLKEIEDRPMRSWNVDGLQELIMGVLWILWGGLWLIGQELPKGKLYQVYWLVVPVMLALSGFAGNWVVRRLKQRVTFPRSGYVALREPTRRERIGTAVLAIVVALTLAAVIVRGRPEAVEHMITPVVGVILSLSFVVASLKQRAPHFLVLAGVALALGIALGALRTGWMSLNWLFVVLGVVAAISGAIRLSRFVRENGVPVEGA</sequence>
<name>A0A7S7NUK3_PALFE</name>
<feature type="transmembrane region" description="Helical" evidence="1">
    <location>
        <begin position="123"/>
        <end position="145"/>
    </location>
</feature>
<organism evidence="2 3">
    <name type="scientific">Paludibaculum fermentans</name>
    <dbReference type="NCBI Taxonomy" id="1473598"/>
    <lineage>
        <taxon>Bacteria</taxon>
        <taxon>Pseudomonadati</taxon>
        <taxon>Acidobacteriota</taxon>
        <taxon>Terriglobia</taxon>
        <taxon>Bryobacterales</taxon>
        <taxon>Bryobacteraceae</taxon>
        <taxon>Paludibaculum</taxon>
    </lineage>
</organism>
<feature type="transmembrane region" description="Helical" evidence="1">
    <location>
        <begin position="152"/>
        <end position="169"/>
    </location>
</feature>
<keyword evidence="1" id="KW-0812">Transmembrane</keyword>
<proteinExistence type="predicted"/>